<evidence type="ECO:0000256" key="5">
    <source>
        <dbReference type="SAM" id="MobiDB-lite"/>
    </source>
</evidence>
<organism evidence="6 7">
    <name type="scientific">Trypanosoma cruzi</name>
    <dbReference type="NCBI Taxonomy" id="5693"/>
    <lineage>
        <taxon>Eukaryota</taxon>
        <taxon>Discoba</taxon>
        <taxon>Euglenozoa</taxon>
        <taxon>Kinetoplastea</taxon>
        <taxon>Metakinetoplastina</taxon>
        <taxon>Trypanosomatida</taxon>
        <taxon>Trypanosomatidae</taxon>
        <taxon>Trypanosoma</taxon>
        <taxon>Schizotrypanum</taxon>
    </lineage>
</organism>
<dbReference type="InterPro" id="IPR052255">
    <property type="entry name" value="RNA_pol_II_subunit5-mediator"/>
</dbReference>
<dbReference type="VEuPathDB" id="TriTrypDB:Tc_MARK_3397"/>
<dbReference type="GO" id="GO:0003714">
    <property type="term" value="F:transcription corepressor activity"/>
    <property type="evidence" value="ECO:0007669"/>
    <property type="project" value="TreeGrafter"/>
</dbReference>
<dbReference type="CDD" id="cd23159">
    <property type="entry name" value="Prefoldin_URI1"/>
    <property type="match status" value="1"/>
</dbReference>
<dbReference type="VEuPathDB" id="TriTrypDB:C4B63_80g32"/>
<dbReference type="VEuPathDB" id="TriTrypDB:TcCL_NonESM05053"/>
<dbReference type="VEuPathDB" id="TriTrypDB:TcBrA4_0035270"/>
<comment type="similarity">
    <text evidence="3">Belongs to the RNA polymerase II subunit 5-mediating protein family.</text>
</comment>
<dbReference type="GO" id="GO:0005634">
    <property type="term" value="C:nucleus"/>
    <property type="evidence" value="ECO:0007669"/>
    <property type="project" value="UniProtKB-SubCell"/>
</dbReference>
<evidence type="ECO:0008006" key="8">
    <source>
        <dbReference type="Google" id="ProtNLM"/>
    </source>
</evidence>
<accession>A0A2V2WVR8</accession>
<dbReference type="SUPFAM" id="SSF46579">
    <property type="entry name" value="Prefoldin"/>
    <property type="match status" value="1"/>
</dbReference>
<keyword evidence="4" id="KW-0175">Coiled coil</keyword>
<dbReference type="GO" id="GO:0003682">
    <property type="term" value="F:chromatin binding"/>
    <property type="evidence" value="ECO:0007669"/>
    <property type="project" value="TreeGrafter"/>
</dbReference>
<dbReference type="Proteomes" id="UP000246078">
    <property type="component" value="Unassembled WGS sequence"/>
</dbReference>
<evidence type="ECO:0000313" key="7">
    <source>
        <dbReference type="Proteomes" id="UP000246078"/>
    </source>
</evidence>
<comment type="caution">
    <text evidence="6">The sequence shown here is derived from an EMBL/GenBank/DDBJ whole genome shotgun (WGS) entry which is preliminary data.</text>
</comment>
<evidence type="ECO:0000256" key="3">
    <source>
        <dbReference type="ARBA" id="ARBA00038295"/>
    </source>
</evidence>
<evidence type="ECO:0000256" key="4">
    <source>
        <dbReference type="SAM" id="Coils"/>
    </source>
</evidence>
<dbReference type="GO" id="GO:0019212">
    <property type="term" value="F:phosphatase inhibitor activity"/>
    <property type="evidence" value="ECO:0007669"/>
    <property type="project" value="TreeGrafter"/>
</dbReference>
<dbReference type="VEuPathDB" id="TriTrypDB:TcCLB.508707.110"/>
<feature type="region of interest" description="Disordered" evidence="5">
    <location>
        <begin position="169"/>
        <end position="188"/>
    </location>
</feature>
<name>A0A2V2WVR8_TRYCR</name>
<feature type="region of interest" description="Disordered" evidence="5">
    <location>
        <begin position="245"/>
        <end position="282"/>
    </location>
</feature>
<dbReference type="Pfam" id="PF02996">
    <property type="entry name" value="Prefoldin"/>
    <property type="match status" value="1"/>
</dbReference>
<dbReference type="VEuPathDB" id="TriTrypDB:TCSYLVIO_005381"/>
<dbReference type="VEuPathDB" id="TriTrypDB:TcCLB.509073.100"/>
<gene>
    <name evidence="6" type="ORF">C3747_68g54</name>
</gene>
<dbReference type="AlphaFoldDB" id="A0A2V2WVR8"/>
<reference evidence="6 7" key="1">
    <citation type="journal article" date="2018" name="Microb. Genom.">
        <title>Expanding an expanded genome: long-read sequencing of Trypanosoma cruzi.</title>
        <authorList>
            <person name="Berna L."/>
            <person name="Rodriguez M."/>
            <person name="Chiribao M.L."/>
            <person name="Parodi-Talice A."/>
            <person name="Pita S."/>
            <person name="Rijo G."/>
            <person name="Alvarez-Valin F."/>
            <person name="Robello C."/>
        </authorList>
    </citation>
    <scope>NUCLEOTIDE SEQUENCE [LARGE SCALE GENOMIC DNA]</scope>
    <source>
        <strain evidence="6 7">TCC</strain>
    </source>
</reference>
<dbReference type="Gene3D" id="1.10.287.370">
    <property type="match status" value="1"/>
</dbReference>
<evidence type="ECO:0000256" key="2">
    <source>
        <dbReference type="ARBA" id="ARBA00023242"/>
    </source>
</evidence>
<dbReference type="PANTHER" id="PTHR15111:SF0">
    <property type="entry name" value="UNCONVENTIONAL PREFOLDIN RPB5 INTERACTOR 1"/>
    <property type="match status" value="1"/>
</dbReference>
<keyword evidence="2" id="KW-0539">Nucleus</keyword>
<dbReference type="VEuPathDB" id="TriTrypDB:C3747_68g54"/>
<feature type="coiled-coil region" evidence="4">
    <location>
        <begin position="23"/>
        <end position="53"/>
    </location>
</feature>
<protein>
    <recommendedName>
        <fullName evidence="8">Prefoldin subunit</fullName>
    </recommendedName>
</protein>
<dbReference type="InterPro" id="IPR004127">
    <property type="entry name" value="Prefoldin_subunit_alpha"/>
</dbReference>
<evidence type="ECO:0000313" key="6">
    <source>
        <dbReference type="EMBL" id="PWV10584.1"/>
    </source>
</evidence>
<dbReference type="VEuPathDB" id="TriTrypDB:ECC02_004032"/>
<dbReference type="InterPro" id="IPR009053">
    <property type="entry name" value="Prefoldin"/>
</dbReference>
<comment type="subcellular location">
    <subcellularLocation>
        <location evidence="1">Nucleus</location>
    </subcellularLocation>
</comment>
<evidence type="ECO:0000256" key="1">
    <source>
        <dbReference type="ARBA" id="ARBA00004123"/>
    </source>
</evidence>
<sequence length="398" mass="43493">MIDEEETGEEMTLTGAELFHYLTKRNQQQLEETRRKLQEYEKLQEVLQNLTDRCRVPVLAPVAGGMAYFEATMDYTNNILVLLGDGWFAERSAKQAREIAGRRIDFLCREECALVAEASALMQRQSLFLAEVPNAKQAMLEVEASKEDAPHGWRGGGGDLTPTAVVSAAPRGAEGSGDGATEAPWPPELRDGDLAVIDELDQLTEEELLEIERELGERIEDDELVERIMTERIIAKKEKRVREELRKGRGREAQPSAAVEASQEREEAQPPPHFSKIVTNSSPVFDTPGDIGRAAAVVVKEASAGDVNTVDAATSSRRRVRFHDVLDVVPPEGAATAVKLSPAGGVLERPSSHSVVGDVVERQVTVAPSPTLSAVATLADTAPKRKSLFRSEIEHGAK</sequence>
<dbReference type="GO" id="GO:0000122">
    <property type="term" value="P:negative regulation of transcription by RNA polymerase II"/>
    <property type="evidence" value="ECO:0007669"/>
    <property type="project" value="TreeGrafter"/>
</dbReference>
<dbReference type="VEuPathDB" id="TriTrypDB:TcYC6_0050710"/>
<proteinExistence type="inferred from homology"/>
<dbReference type="VEuPathDB" id="TriTrypDB:TcG_04134"/>
<dbReference type="PANTHER" id="PTHR15111">
    <property type="entry name" value="RNA POLYMERASE II SUBUNIT 5-MEDIATING PROTEIN NNX3"/>
    <property type="match status" value="1"/>
</dbReference>
<dbReference type="EMBL" id="PRFC01000068">
    <property type="protein sequence ID" value="PWV10584.1"/>
    <property type="molecule type" value="Genomic_DNA"/>
</dbReference>
<dbReference type="VEuPathDB" id="TriTrypDB:TCDM_05796"/>